<dbReference type="InterPro" id="IPR020560">
    <property type="entry name" value="PRibGlycinamide_synth_C-dom"/>
</dbReference>
<sequence>MNILLLGSGGREHAFAWKISQSNHCSKLYIAPGNAGTASCGQNVDIKATDFEGIKQFVLQNAIELVVVGPEDPLVKGVHDFFLADDLLKKVPVIGPQKLGATLEGSKDFSKQFMKRHNIPTAAYASFTAEQLEEGLKYLETQSLPIVLKADGLAAGKGVLICETLEDAKTELTAMLADAKFGAASSTVVIEQFLKGIELSVFVLTDGKSYKLLPSAKDYKRIGEGDKGLNTGGMGSISPVPFANEEFIKKVEERIVIPTVEGLKKDNIPYKGFIFIGLMNDGGEPYVIEYNVRMGDPETESVLPRIKSDLVELFLGVAHENLAEKSFEVDDRTATTIMLVAGGYPGDYEKGKEITGFDAIEDSLVFHAGTTQKDGKVVTAGGRVIAITTLGKDIPSALAVSNANAQKIKFEDKYYRRDIGFDLQ</sequence>
<keyword evidence="3 10" id="KW-0436">Ligase</keyword>
<keyword evidence="5 10" id="KW-0658">Purine biosynthesis</keyword>
<comment type="catalytic activity">
    <reaction evidence="10">
        <text>5-phospho-beta-D-ribosylamine + glycine + ATP = N(1)-(5-phospho-beta-D-ribosyl)glycinamide + ADP + phosphate + H(+)</text>
        <dbReference type="Rhea" id="RHEA:17453"/>
        <dbReference type="ChEBI" id="CHEBI:15378"/>
        <dbReference type="ChEBI" id="CHEBI:30616"/>
        <dbReference type="ChEBI" id="CHEBI:43474"/>
        <dbReference type="ChEBI" id="CHEBI:57305"/>
        <dbReference type="ChEBI" id="CHEBI:58681"/>
        <dbReference type="ChEBI" id="CHEBI:143788"/>
        <dbReference type="ChEBI" id="CHEBI:456216"/>
        <dbReference type="EC" id="6.3.4.13"/>
    </reaction>
</comment>
<dbReference type="GO" id="GO:0009113">
    <property type="term" value="P:purine nucleobase biosynthetic process"/>
    <property type="evidence" value="ECO:0007669"/>
    <property type="project" value="InterPro"/>
</dbReference>
<dbReference type="Gene3D" id="3.40.50.20">
    <property type="match status" value="1"/>
</dbReference>
<reference evidence="13" key="1">
    <citation type="submission" date="2022-06" db="EMBL/GenBank/DDBJ databases">
        <title>Solitalea sp. MAHUQ-68 isolated from rhizospheric soil.</title>
        <authorList>
            <person name="Huq M.A."/>
        </authorList>
    </citation>
    <scope>NUCLEOTIDE SEQUENCE</scope>
    <source>
        <strain evidence="13">MAHUQ-68</strain>
    </source>
</reference>
<keyword evidence="6 11" id="KW-0067">ATP-binding</keyword>
<dbReference type="GO" id="GO:0006189">
    <property type="term" value="P:'de novo' IMP biosynthetic process"/>
    <property type="evidence" value="ECO:0007669"/>
    <property type="project" value="UniProtKB-UniRule"/>
</dbReference>
<comment type="caution">
    <text evidence="13">The sequence shown here is derived from an EMBL/GenBank/DDBJ whole genome shotgun (WGS) entry which is preliminary data.</text>
</comment>
<dbReference type="PROSITE" id="PS50975">
    <property type="entry name" value="ATP_GRASP"/>
    <property type="match status" value="1"/>
</dbReference>
<dbReference type="Pfam" id="PF02843">
    <property type="entry name" value="GARS_C"/>
    <property type="match status" value="1"/>
</dbReference>
<dbReference type="SUPFAM" id="SSF52440">
    <property type="entry name" value="PreATP-grasp domain"/>
    <property type="match status" value="1"/>
</dbReference>
<evidence type="ECO:0000256" key="6">
    <source>
        <dbReference type="ARBA" id="ARBA00022840"/>
    </source>
</evidence>
<dbReference type="GO" id="GO:0005524">
    <property type="term" value="F:ATP binding"/>
    <property type="evidence" value="ECO:0007669"/>
    <property type="project" value="UniProtKB-UniRule"/>
</dbReference>
<dbReference type="Gene3D" id="3.90.600.10">
    <property type="entry name" value="Phosphoribosylglycinamide synthetase, C-terminal domain"/>
    <property type="match status" value="1"/>
</dbReference>
<accession>A0A9X2F2A0</accession>
<dbReference type="Pfam" id="PF01071">
    <property type="entry name" value="GARS_A"/>
    <property type="match status" value="1"/>
</dbReference>
<evidence type="ECO:0000256" key="1">
    <source>
        <dbReference type="ARBA" id="ARBA00005174"/>
    </source>
</evidence>
<gene>
    <name evidence="10 13" type="primary">purD</name>
    <name evidence="13" type="ORF">NF867_07960</name>
</gene>
<dbReference type="AlphaFoldDB" id="A0A9X2F2A0"/>
<dbReference type="InterPro" id="IPR016185">
    <property type="entry name" value="PreATP-grasp_dom_sf"/>
</dbReference>
<dbReference type="Pfam" id="PF02844">
    <property type="entry name" value="GARS_N"/>
    <property type="match status" value="1"/>
</dbReference>
<feature type="domain" description="ATP-grasp" evidence="12">
    <location>
        <begin position="111"/>
        <end position="319"/>
    </location>
</feature>
<dbReference type="NCBIfam" id="TIGR00877">
    <property type="entry name" value="purD"/>
    <property type="match status" value="1"/>
</dbReference>
<name>A0A9X2F2A0_9SPHI</name>
<dbReference type="SMART" id="SM01209">
    <property type="entry name" value="GARS_A"/>
    <property type="match status" value="1"/>
</dbReference>
<dbReference type="InterPro" id="IPR000115">
    <property type="entry name" value="PRibGlycinamide_synth"/>
</dbReference>
<dbReference type="EC" id="6.3.4.13" evidence="2 10"/>
<evidence type="ECO:0000259" key="12">
    <source>
        <dbReference type="PROSITE" id="PS50975"/>
    </source>
</evidence>
<keyword evidence="14" id="KW-1185">Reference proteome</keyword>
<organism evidence="13 14">
    <name type="scientific">Solitalea agri</name>
    <dbReference type="NCBI Taxonomy" id="2953739"/>
    <lineage>
        <taxon>Bacteria</taxon>
        <taxon>Pseudomonadati</taxon>
        <taxon>Bacteroidota</taxon>
        <taxon>Sphingobacteriia</taxon>
        <taxon>Sphingobacteriales</taxon>
        <taxon>Sphingobacteriaceae</taxon>
        <taxon>Solitalea</taxon>
    </lineage>
</organism>
<evidence type="ECO:0000256" key="4">
    <source>
        <dbReference type="ARBA" id="ARBA00022741"/>
    </source>
</evidence>
<dbReference type="InterPro" id="IPR011761">
    <property type="entry name" value="ATP-grasp"/>
</dbReference>
<evidence type="ECO:0000256" key="9">
    <source>
        <dbReference type="ARBA" id="ARBA00042864"/>
    </source>
</evidence>
<evidence type="ECO:0000256" key="10">
    <source>
        <dbReference type="HAMAP-Rule" id="MF_00138"/>
    </source>
</evidence>
<evidence type="ECO:0000313" key="14">
    <source>
        <dbReference type="Proteomes" id="UP001155182"/>
    </source>
</evidence>
<dbReference type="InterPro" id="IPR020561">
    <property type="entry name" value="PRibGlycinamid_synth_ATP-grasp"/>
</dbReference>
<dbReference type="InterPro" id="IPR011054">
    <property type="entry name" value="Rudment_hybrid_motif"/>
</dbReference>
<dbReference type="GO" id="GO:0004637">
    <property type="term" value="F:phosphoribosylamine-glycine ligase activity"/>
    <property type="evidence" value="ECO:0007669"/>
    <property type="project" value="UniProtKB-UniRule"/>
</dbReference>
<dbReference type="GO" id="GO:0046872">
    <property type="term" value="F:metal ion binding"/>
    <property type="evidence" value="ECO:0007669"/>
    <property type="project" value="InterPro"/>
</dbReference>
<dbReference type="HAMAP" id="MF_00138">
    <property type="entry name" value="GARS"/>
    <property type="match status" value="1"/>
</dbReference>
<protein>
    <recommendedName>
        <fullName evidence="2 10">Phosphoribosylamine--glycine ligase</fullName>
        <ecNumber evidence="2 10">6.3.4.13</ecNumber>
    </recommendedName>
    <alternativeName>
        <fullName evidence="10">GARS</fullName>
    </alternativeName>
    <alternativeName>
        <fullName evidence="9 10">Phosphoribosylglycinamide synthetase</fullName>
    </alternativeName>
    <alternativeName>
        <fullName evidence="8 10">glycinamide ribonucleotide synthetase</fullName>
    </alternativeName>
</protein>
<keyword evidence="4 11" id="KW-0547">Nucleotide-binding</keyword>
<dbReference type="SUPFAM" id="SSF51246">
    <property type="entry name" value="Rudiment single hybrid motif"/>
    <property type="match status" value="1"/>
</dbReference>
<comment type="pathway">
    <text evidence="1 10">Purine metabolism; IMP biosynthesis via de novo pathway; N(1)-(5-phospho-D-ribosyl)glycinamide from 5-phospho-alpha-D-ribose 1-diphosphate: step 2/2.</text>
</comment>
<proteinExistence type="inferred from homology"/>
<dbReference type="FunFam" id="3.90.600.10:FF:000001">
    <property type="entry name" value="Trifunctional purine biosynthetic protein adenosine-3"/>
    <property type="match status" value="1"/>
</dbReference>
<evidence type="ECO:0000256" key="5">
    <source>
        <dbReference type="ARBA" id="ARBA00022755"/>
    </source>
</evidence>
<dbReference type="PANTHER" id="PTHR43472:SF1">
    <property type="entry name" value="PHOSPHORIBOSYLAMINE--GLYCINE LIGASE, CHLOROPLASTIC"/>
    <property type="match status" value="1"/>
</dbReference>
<dbReference type="SMART" id="SM01210">
    <property type="entry name" value="GARS_C"/>
    <property type="match status" value="1"/>
</dbReference>
<evidence type="ECO:0000256" key="7">
    <source>
        <dbReference type="ARBA" id="ARBA00038345"/>
    </source>
</evidence>
<dbReference type="InterPro" id="IPR020562">
    <property type="entry name" value="PRibGlycinamide_synth_N"/>
</dbReference>
<evidence type="ECO:0000313" key="13">
    <source>
        <dbReference type="EMBL" id="MCO4292790.1"/>
    </source>
</evidence>
<dbReference type="RefSeq" id="WP_252587283.1">
    <property type="nucleotide sequence ID" value="NZ_JAMWYS010000028.1"/>
</dbReference>
<evidence type="ECO:0000256" key="11">
    <source>
        <dbReference type="PROSITE-ProRule" id="PRU00409"/>
    </source>
</evidence>
<dbReference type="InterPro" id="IPR037123">
    <property type="entry name" value="PRibGlycinamide_synth_C_sf"/>
</dbReference>
<dbReference type="EMBL" id="JAMWYS010000028">
    <property type="protein sequence ID" value="MCO4292790.1"/>
    <property type="molecule type" value="Genomic_DNA"/>
</dbReference>
<dbReference type="InterPro" id="IPR013815">
    <property type="entry name" value="ATP_grasp_subdomain_1"/>
</dbReference>
<dbReference type="Proteomes" id="UP001155182">
    <property type="component" value="Unassembled WGS sequence"/>
</dbReference>
<dbReference type="Gene3D" id="3.30.1490.20">
    <property type="entry name" value="ATP-grasp fold, A domain"/>
    <property type="match status" value="1"/>
</dbReference>
<evidence type="ECO:0000256" key="2">
    <source>
        <dbReference type="ARBA" id="ARBA00013255"/>
    </source>
</evidence>
<evidence type="ECO:0000256" key="3">
    <source>
        <dbReference type="ARBA" id="ARBA00022598"/>
    </source>
</evidence>
<comment type="similarity">
    <text evidence="7 10">Belongs to the GARS family.</text>
</comment>
<dbReference type="Gene3D" id="3.30.470.20">
    <property type="entry name" value="ATP-grasp fold, B domain"/>
    <property type="match status" value="1"/>
</dbReference>
<evidence type="ECO:0000256" key="8">
    <source>
        <dbReference type="ARBA" id="ARBA00042242"/>
    </source>
</evidence>
<dbReference type="SUPFAM" id="SSF56059">
    <property type="entry name" value="Glutathione synthetase ATP-binding domain-like"/>
    <property type="match status" value="1"/>
</dbReference>
<dbReference type="PANTHER" id="PTHR43472">
    <property type="entry name" value="PHOSPHORIBOSYLAMINE--GLYCINE LIGASE"/>
    <property type="match status" value="1"/>
</dbReference>